<protein>
    <submittedName>
        <fullName evidence="1">Uncharacterized protein</fullName>
    </submittedName>
</protein>
<dbReference type="AlphaFoldDB" id="A0A0E9WIM9"/>
<name>A0A0E9WIM9_ANGAN</name>
<accession>A0A0E9WIM9</accession>
<organism evidence="1">
    <name type="scientific">Anguilla anguilla</name>
    <name type="common">European freshwater eel</name>
    <name type="synonym">Muraena anguilla</name>
    <dbReference type="NCBI Taxonomy" id="7936"/>
    <lineage>
        <taxon>Eukaryota</taxon>
        <taxon>Metazoa</taxon>
        <taxon>Chordata</taxon>
        <taxon>Craniata</taxon>
        <taxon>Vertebrata</taxon>
        <taxon>Euteleostomi</taxon>
        <taxon>Actinopterygii</taxon>
        <taxon>Neopterygii</taxon>
        <taxon>Teleostei</taxon>
        <taxon>Anguilliformes</taxon>
        <taxon>Anguillidae</taxon>
        <taxon>Anguilla</taxon>
    </lineage>
</organism>
<proteinExistence type="predicted"/>
<sequence>MCDNVKYCLGWTATTATEAPCVFLYNKHPYYVHVLAMKTPPF</sequence>
<reference evidence="1" key="1">
    <citation type="submission" date="2014-11" db="EMBL/GenBank/DDBJ databases">
        <authorList>
            <person name="Amaro Gonzalez C."/>
        </authorList>
    </citation>
    <scope>NUCLEOTIDE SEQUENCE</scope>
</reference>
<evidence type="ECO:0000313" key="1">
    <source>
        <dbReference type="EMBL" id="JAH90161.1"/>
    </source>
</evidence>
<reference evidence="1" key="2">
    <citation type="journal article" date="2015" name="Fish Shellfish Immunol.">
        <title>Early steps in the European eel (Anguilla anguilla)-Vibrio vulnificus interaction in the gills: Role of the RtxA13 toxin.</title>
        <authorList>
            <person name="Callol A."/>
            <person name="Pajuelo D."/>
            <person name="Ebbesson L."/>
            <person name="Teles M."/>
            <person name="MacKenzie S."/>
            <person name="Amaro C."/>
        </authorList>
    </citation>
    <scope>NUCLEOTIDE SEQUENCE</scope>
</reference>
<dbReference type="EMBL" id="GBXM01018416">
    <property type="protein sequence ID" value="JAH90161.1"/>
    <property type="molecule type" value="Transcribed_RNA"/>
</dbReference>